<accession>A0ABX3TU25</accession>
<comment type="caution">
    <text evidence="1">The sequence shown here is derived from an EMBL/GenBank/DDBJ whole genome shotgun (WGS) entry which is preliminary data.</text>
</comment>
<sequence>MATKINIKKISSDANVFNDINTFNPTGAFQKGVRKPDGTFYTLDEINALTPKGSLITESKEEMFEAFLKNIKNIKRPENPIIEIAGYRHSK</sequence>
<gene>
    <name evidence="1" type="ORF">BS639_24055</name>
</gene>
<evidence type="ECO:0000313" key="2">
    <source>
        <dbReference type="Proteomes" id="UP000192722"/>
    </source>
</evidence>
<reference evidence="1 2" key="1">
    <citation type="journal article" date="2017" name="Int. J. Syst. Evol. Microbiol.">
        <title>Rouxiella badensis sp. nov. and Rouxiella silvae sp. nov. isolated from peat bog soil in Germany and emendation of the genus description.</title>
        <authorList>
            <person name="Le Fleche-Mateos A."/>
            <person name="Kugler J.H."/>
            <person name="Hansen S.H."/>
            <person name="Syldatk C."/>
            <person name="Hausmann R."/>
            <person name="Lomprez F."/>
            <person name="Vandenbogaert M."/>
            <person name="Manuguerra J.C."/>
            <person name="Grimont P.A."/>
        </authorList>
    </citation>
    <scope>NUCLEOTIDE SEQUENCE [LARGE SCALE GENOMIC DNA]</scope>
    <source>
        <strain evidence="1 2">213</strain>
    </source>
</reference>
<proteinExistence type="predicted"/>
<evidence type="ECO:0000313" key="1">
    <source>
        <dbReference type="EMBL" id="ORJ18658.1"/>
    </source>
</evidence>
<protein>
    <submittedName>
        <fullName evidence="1">Uncharacterized protein</fullName>
    </submittedName>
</protein>
<keyword evidence="2" id="KW-1185">Reference proteome</keyword>
<dbReference type="EMBL" id="MRWD01000100">
    <property type="protein sequence ID" value="ORJ18658.1"/>
    <property type="molecule type" value="Genomic_DNA"/>
</dbReference>
<organism evidence="1 2">
    <name type="scientific">Rouxiella silvae</name>
    <dbReference type="NCBI Taxonomy" id="1646373"/>
    <lineage>
        <taxon>Bacteria</taxon>
        <taxon>Pseudomonadati</taxon>
        <taxon>Pseudomonadota</taxon>
        <taxon>Gammaproteobacteria</taxon>
        <taxon>Enterobacterales</taxon>
        <taxon>Yersiniaceae</taxon>
        <taxon>Rouxiella</taxon>
    </lineage>
</organism>
<name>A0ABX3TU25_9GAMM</name>
<dbReference type="Proteomes" id="UP000192722">
    <property type="component" value="Unassembled WGS sequence"/>
</dbReference>
<dbReference type="RefSeq" id="WP_084984573.1">
    <property type="nucleotide sequence ID" value="NZ_CBCSCF010000004.1"/>
</dbReference>